<dbReference type="InterPro" id="IPR051794">
    <property type="entry name" value="PG_Endopeptidase_C40"/>
</dbReference>
<comment type="caution">
    <text evidence="9">The sequence shown here is derived from an EMBL/GenBank/DDBJ whole genome shotgun (WGS) entry which is preliminary data.</text>
</comment>
<keyword evidence="7" id="KW-0732">Signal</keyword>
<evidence type="ECO:0000259" key="8">
    <source>
        <dbReference type="PROSITE" id="PS51935"/>
    </source>
</evidence>
<feature type="chain" id="PRO_5046856582" evidence="7">
    <location>
        <begin position="42"/>
        <end position="351"/>
    </location>
</feature>
<keyword evidence="10" id="KW-1185">Reference proteome</keyword>
<evidence type="ECO:0000256" key="1">
    <source>
        <dbReference type="ARBA" id="ARBA00007074"/>
    </source>
</evidence>
<gene>
    <name evidence="9" type="ORF">GCU69_24820</name>
</gene>
<evidence type="ECO:0000256" key="2">
    <source>
        <dbReference type="ARBA" id="ARBA00022670"/>
    </source>
</evidence>
<name>A0ABQ7FES4_9ACTN</name>
<feature type="compositionally biased region" description="Basic and acidic residues" evidence="6">
    <location>
        <begin position="202"/>
        <end position="221"/>
    </location>
</feature>
<dbReference type="InterPro" id="IPR000064">
    <property type="entry name" value="NLP_P60_dom"/>
</dbReference>
<accession>A0ABQ7FES4</accession>
<dbReference type="PROSITE" id="PS51935">
    <property type="entry name" value="NLPC_P60"/>
    <property type="match status" value="1"/>
</dbReference>
<feature type="signal peptide" evidence="7">
    <location>
        <begin position="1"/>
        <end position="41"/>
    </location>
</feature>
<dbReference type="InterPro" id="IPR038765">
    <property type="entry name" value="Papain-like_cys_pep_sf"/>
</dbReference>
<sequence length="351" mass="37120">MASHRRSTKPRLTSTGRIPAVSALAATAAAAFSAAPAPAGAAPRDTPAEVRAAVDRLYTEVERATEKYNAESERHDRLTGQADRLRDRVARGQQEANRLRGSLGSLAGAQYRSGGVDPAVALLLSSDPDGYLAKASTLGRIGDRQAAELRALAAAQRTLDGQRARAAEKVAEAERSRAAVNRHKKAVEAKLARARQLLGKLTREQRASYDRDRQRASRDAARPSAAPVAGGSATAPSGYAAAAVAAARQAVGRPYIWGQSGPLAFDCSGLTYWAYRQAGVAIPRTSQAQRHAGRQVPLDRARPGDLVTYRSDASHVGMYVGNGQVLHAPYPGATVRYDPVGMMPGAVATRV</sequence>
<dbReference type="SUPFAM" id="SSF54001">
    <property type="entry name" value="Cysteine proteinases"/>
    <property type="match status" value="1"/>
</dbReference>
<feature type="region of interest" description="Disordered" evidence="6">
    <location>
        <begin position="202"/>
        <end position="234"/>
    </location>
</feature>
<proteinExistence type="inferred from homology"/>
<dbReference type="RefSeq" id="WP_098751528.1">
    <property type="nucleotide sequence ID" value="NZ_WHPN01000367.1"/>
</dbReference>
<evidence type="ECO:0000256" key="7">
    <source>
        <dbReference type="SAM" id="SignalP"/>
    </source>
</evidence>
<keyword evidence="4" id="KW-0788">Thiol protease</keyword>
<dbReference type="Proteomes" id="UP000621266">
    <property type="component" value="Unassembled WGS sequence"/>
</dbReference>
<feature type="domain" description="NlpC/P60" evidence="8">
    <location>
        <begin position="237"/>
        <end position="351"/>
    </location>
</feature>
<comment type="similarity">
    <text evidence="1">Belongs to the peptidase C40 family.</text>
</comment>
<keyword evidence="5" id="KW-0175">Coiled coil</keyword>
<evidence type="ECO:0000313" key="9">
    <source>
        <dbReference type="EMBL" id="KAF4406483.1"/>
    </source>
</evidence>
<dbReference type="Gene3D" id="3.90.1720.10">
    <property type="entry name" value="endopeptidase domain like (from Nostoc punctiforme)"/>
    <property type="match status" value="1"/>
</dbReference>
<protein>
    <submittedName>
        <fullName evidence="9">C40 family peptidase</fullName>
    </submittedName>
</protein>
<dbReference type="Pfam" id="PF00877">
    <property type="entry name" value="NLPC_P60"/>
    <property type="match status" value="1"/>
</dbReference>
<feature type="coiled-coil region" evidence="5">
    <location>
        <begin position="54"/>
        <end position="102"/>
    </location>
</feature>
<dbReference type="PANTHER" id="PTHR47359">
    <property type="entry name" value="PEPTIDOGLYCAN DL-ENDOPEPTIDASE CWLO"/>
    <property type="match status" value="1"/>
</dbReference>
<evidence type="ECO:0000256" key="4">
    <source>
        <dbReference type="ARBA" id="ARBA00022807"/>
    </source>
</evidence>
<evidence type="ECO:0000313" key="10">
    <source>
        <dbReference type="Proteomes" id="UP000621266"/>
    </source>
</evidence>
<keyword evidence="3" id="KW-0378">Hydrolase</keyword>
<organism evidence="9 10">
    <name type="scientific">Streptomyces lycii</name>
    <dbReference type="NCBI Taxonomy" id="2654337"/>
    <lineage>
        <taxon>Bacteria</taxon>
        <taxon>Bacillati</taxon>
        <taxon>Actinomycetota</taxon>
        <taxon>Actinomycetes</taxon>
        <taxon>Kitasatosporales</taxon>
        <taxon>Streptomycetaceae</taxon>
        <taxon>Streptomyces</taxon>
    </lineage>
</organism>
<evidence type="ECO:0000256" key="5">
    <source>
        <dbReference type="SAM" id="Coils"/>
    </source>
</evidence>
<evidence type="ECO:0000256" key="6">
    <source>
        <dbReference type="SAM" id="MobiDB-lite"/>
    </source>
</evidence>
<reference evidence="9 10" key="1">
    <citation type="submission" date="2019-10" db="EMBL/GenBank/DDBJ databases">
        <title>Streptomyces tenebrisbrunneis sp.nov., an endogenous actinomycete isolated from of Lycium ruthenicum.</title>
        <authorList>
            <person name="Ma L."/>
        </authorList>
    </citation>
    <scope>NUCLEOTIDE SEQUENCE [LARGE SCALE GENOMIC DNA]</scope>
    <source>
        <strain evidence="9 10">TRM 66187</strain>
    </source>
</reference>
<keyword evidence="2" id="KW-0645">Protease</keyword>
<dbReference type="PANTHER" id="PTHR47359:SF3">
    <property type="entry name" value="NLP_P60 DOMAIN-CONTAINING PROTEIN-RELATED"/>
    <property type="match status" value="1"/>
</dbReference>
<feature type="compositionally biased region" description="Low complexity" evidence="6">
    <location>
        <begin position="222"/>
        <end position="234"/>
    </location>
</feature>
<dbReference type="EMBL" id="WHPN01000367">
    <property type="protein sequence ID" value="KAF4406483.1"/>
    <property type="molecule type" value="Genomic_DNA"/>
</dbReference>
<evidence type="ECO:0000256" key="3">
    <source>
        <dbReference type="ARBA" id="ARBA00022801"/>
    </source>
</evidence>